<evidence type="ECO:0000259" key="2">
    <source>
        <dbReference type="Pfam" id="PF07883"/>
    </source>
</evidence>
<evidence type="ECO:0000256" key="1">
    <source>
        <dbReference type="SAM" id="MobiDB-lite"/>
    </source>
</evidence>
<evidence type="ECO:0000313" key="4">
    <source>
        <dbReference type="Proteomes" id="UP000287336"/>
    </source>
</evidence>
<dbReference type="OrthoDB" id="191551at2"/>
<feature type="domain" description="Cupin type-2" evidence="2">
    <location>
        <begin position="35"/>
        <end position="103"/>
    </location>
</feature>
<dbReference type="PANTHER" id="PTHR43346:SF1">
    <property type="entry name" value="QUERCETIN 2,3-DIOXYGENASE-RELATED"/>
    <property type="match status" value="1"/>
</dbReference>
<dbReference type="RefSeq" id="WP_126947982.1">
    <property type="nucleotide sequence ID" value="NZ_RZHG01000019.1"/>
</dbReference>
<name>A0A3S0WJ54_9GAMM</name>
<comment type="caution">
    <text evidence="3">The sequence shown here is derived from an EMBL/GenBank/DDBJ whole genome shotgun (WGS) entry which is preliminary data.</text>
</comment>
<dbReference type="InterPro" id="IPR011051">
    <property type="entry name" value="RmlC_Cupin_sf"/>
</dbReference>
<dbReference type="SUPFAM" id="SSF51182">
    <property type="entry name" value="RmlC-like cupins"/>
    <property type="match status" value="1"/>
</dbReference>
<dbReference type="InterPro" id="IPR052538">
    <property type="entry name" value="Flavonoid_dioxygenase-like"/>
</dbReference>
<evidence type="ECO:0000313" key="3">
    <source>
        <dbReference type="EMBL" id="RUR30348.1"/>
    </source>
</evidence>
<feature type="compositionally biased region" description="Basic and acidic residues" evidence="1">
    <location>
        <begin position="111"/>
        <end position="125"/>
    </location>
</feature>
<dbReference type="CDD" id="cd02223">
    <property type="entry name" value="cupin_Bh2720-like"/>
    <property type="match status" value="1"/>
</dbReference>
<dbReference type="PANTHER" id="PTHR43346">
    <property type="entry name" value="LIGAND BINDING DOMAIN PROTEIN, PUTATIVE (AFU_ORTHOLOGUE AFUA_6G14370)-RELATED"/>
    <property type="match status" value="1"/>
</dbReference>
<dbReference type="Pfam" id="PF07883">
    <property type="entry name" value="Cupin_2"/>
    <property type="match status" value="1"/>
</dbReference>
<feature type="region of interest" description="Disordered" evidence="1">
    <location>
        <begin position="106"/>
        <end position="125"/>
    </location>
</feature>
<protein>
    <submittedName>
        <fullName evidence="3">Cupin domain-containing protein</fullName>
    </submittedName>
</protein>
<dbReference type="InterPro" id="IPR013096">
    <property type="entry name" value="Cupin_2"/>
</dbReference>
<keyword evidence="4" id="KW-1185">Reference proteome</keyword>
<dbReference type="Gene3D" id="2.60.120.10">
    <property type="entry name" value="Jelly Rolls"/>
    <property type="match status" value="1"/>
</dbReference>
<gene>
    <name evidence="3" type="ORF">ELY33_11155</name>
</gene>
<dbReference type="AlphaFoldDB" id="A0A3S0WJ54"/>
<organism evidence="3 4">
    <name type="scientific">Vreelandella andesensis</name>
    <dbReference type="NCBI Taxonomy" id="447567"/>
    <lineage>
        <taxon>Bacteria</taxon>
        <taxon>Pseudomonadati</taxon>
        <taxon>Pseudomonadota</taxon>
        <taxon>Gammaproteobacteria</taxon>
        <taxon>Oceanospirillales</taxon>
        <taxon>Halomonadaceae</taxon>
        <taxon>Vreelandella</taxon>
    </lineage>
</organism>
<dbReference type="InterPro" id="IPR014710">
    <property type="entry name" value="RmlC-like_jellyroll"/>
</dbReference>
<accession>A0A3S0WJ54</accession>
<dbReference type="EMBL" id="RZHG01000019">
    <property type="protein sequence ID" value="RUR30348.1"/>
    <property type="molecule type" value="Genomic_DNA"/>
</dbReference>
<sequence>MKEVDKTTLPIVQMAKDNDEFRQVLWTGDNTQLVLMAIPEGGEIGGEVHEGHDQLLYFVEGSGEAKIGDTTVAVQPGDVSIVPSGAFHNFRNTGSAMLKLYTTYCPPEHAPGTEHETKKQADADE</sequence>
<proteinExistence type="predicted"/>
<dbReference type="Proteomes" id="UP000287336">
    <property type="component" value="Unassembled WGS sequence"/>
</dbReference>
<reference evidence="3 4" key="1">
    <citation type="submission" date="2018-12" db="EMBL/GenBank/DDBJ databases">
        <title>three novel Halomonas strain isolated from plants.</title>
        <authorList>
            <person name="Sun C."/>
        </authorList>
    </citation>
    <scope>NUCLEOTIDE SEQUENCE [LARGE SCALE GENOMIC DNA]</scope>
    <source>
        <strain evidence="3 4">DSM 19434</strain>
    </source>
</reference>